<dbReference type="Proteomes" id="UP000605846">
    <property type="component" value="Unassembled WGS sequence"/>
</dbReference>
<evidence type="ECO:0000259" key="8">
    <source>
        <dbReference type="PROSITE" id="PS50235"/>
    </source>
</evidence>
<dbReference type="CDD" id="cd02662">
    <property type="entry name" value="Peptidase_C19F"/>
    <property type="match status" value="1"/>
</dbReference>
<dbReference type="InterPro" id="IPR050164">
    <property type="entry name" value="Peptidase_C19"/>
</dbReference>
<gene>
    <name evidence="9" type="ORF">EC973_006183</name>
</gene>
<comment type="similarity">
    <text evidence="2 7">Belongs to the peptidase C19 family.</text>
</comment>
<dbReference type="InterPro" id="IPR028889">
    <property type="entry name" value="USP"/>
</dbReference>
<dbReference type="PROSITE" id="PS00973">
    <property type="entry name" value="USP_2"/>
    <property type="match status" value="1"/>
</dbReference>
<dbReference type="GO" id="GO:0006508">
    <property type="term" value="P:proteolysis"/>
    <property type="evidence" value="ECO:0007669"/>
    <property type="project" value="UniProtKB-KW"/>
</dbReference>
<name>A0A8H7EQL8_9FUNG</name>
<dbReference type="EMBL" id="JABAYA010000038">
    <property type="protein sequence ID" value="KAF7728375.1"/>
    <property type="molecule type" value="Genomic_DNA"/>
</dbReference>
<keyword evidence="4 7" id="KW-0833">Ubl conjugation pathway</keyword>
<keyword evidence="6 7" id="KW-0788">Thiol protease</keyword>
<evidence type="ECO:0000256" key="5">
    <source>
        <dbReference type="ARBA" id="ARBA00022801"/>
    </source>
</evidence>
<evidence type="ECO:0000313" key="9">
    <source>
        <dbReference type="EMBL" id="KAF7728375.1"/>
    </source>
</evidence>
<dbReference type="GO" id="GO:0016579">
    <property type="term" value="P:protein deubiquitination"/>
    <property type="evidence" value="ECO:0007669"/>
    <property type="project" value="InterPro"/>
</dbReference>
<dbReference type="EC" id="3.4.19.12" evidence="7"/>
<evidence type="ECO:0000256" key="4">
    <source>
        <dbReference type="ARBA" id="ARBA00022786"/>
    </source>
</evidence>
<dbReference type="PROSITE" id="PS00972">
    <property type="entry name" value="USP_1"/>
    <property type="match status" value="1"/>
</dbReference>
<feature type="domain" description="USP" evidence="8">
    <location>
        <begin position="64"/>
        <end position="487"/>
    </location>
</feature>
<dbReference type="GO" id="GO:0004843">
    <property type="term" value="F:cysteine-type deubiquitinase activity"/>
    <property type="evidence" value="ECO:0007669"/>
    <property type="project" value="UniProtKB-UniRule"/>
</dbReference>
<evidence type="ECO:0000256" key="2">
    <source>
        <dbReference type="ARBA" id="ARBA00009085"/>
    </source>
</evidence>
<comment type="catalytic activity">
    <reaction evidence="1 7">
        <text>Thiol-dependent hydrolysis of ester, thioester, amide, peptide and isopeptide bonds formed by the C-terminal Gly of ubiquitin (a 76-residue protein attached to proteins as an intracellular targeting signal).</text>
        <dbReference type="EC" id="3.4.19.12"/>
    </reaction>
</comment>
<dbReference type="Pfam" id="PF00443">
    <property type="entry name" value="UCH"/>
    <property type="match status" value="1"/>
</dbReference>
<proteinExistence type="inferred from homology"/>
<dbReference type="InterPro" id="IPR018200">
    <property type="entry name" value="USP_CS"/>
</dbReference>
<dbReference type="PROSITE" id="PS50235">
    <property type="entry name" value="USP_3"/>
    <property type="match status" value="1"/>
</dbReference>
<protein>
    <recommendedName>
        <fullName evidence="7">Ubiquitin carboxyl-terminal hydrolase</fullName>
        <ecNumber evidence="7">3.4.19.12</ecNumber>
    </recommendedName>
</protein>
<comment type="caution">
    <text evidence="9">The sequence shown here is derived from an EMBL/GenBank/DDBJ whole genome shotgun (WGS) entry which is preliminary data.</text>
</comment>
<dbReference type="InterPro" id="IPR001394">
    <property type="entry name" value="Peptidase_C19_UCH"/>
</dbReference>
<keyword evidence="10" id="KW-1185">Reference proteome</keyword>
<dbReference type="InterPro" id="IPR038765">
    <property type="entry name" value="Papain-like_cys_pep_sf"/>
</dbReference>
<dbReference type="OrthoDB" id="2020758at2759"/>
<dbReference type="PANTHER" id="PTHR24006:SF888">
    <property type="entry name" value="UBIQUITIN CARBOXYL-TERMINAL HYDROLASE 30"/>
    <property type="match status" value="1"/>
</dbReference>
<accession>A0A8H7EQL8</accession>
<dbReference type="PANTHER" id="PTHR24006">
    <property type="entry name" value="UBIQUITIN CARBOXYL-TERMINAL HYDROLASE"/>
    <property type="match status" value="1"/>
</dbReference>
<evidence type="ECO:0000256" key="3">
    <source>
        <dbReference type="ARBA" id="ARBA00022670"/>
    </source>
</evidence>
<keyword evidence="5 7" id="KW-0378">Hydrolase</keyword>
<keyword evidence="3 7" id="KW-0645">Protease</keyword>
<dbReference type="AlphaFoldDB" id="A0A8H7EQL8"/>
<sequence length="581" mass="65460">MLPKVVAKLTGGYTLPVRDSVFSLVGLRDIVPASVEDSNNKYGASFFIDADICLSPVKDAHLVAGLVNTGNSCFLNSVLQALSSLPRLHHFLDRIDRSARHQLPVTRSLLKTLKLLSRPIGQRTSFRPIDLVSSIASNPRVTNQEQQDAQELFQLISSELDTENHGFEKRGLIGGGLRDLLSLAKEDESKRHWRKNRSSQLENPFTGLLANRLSCTHCGYTEAIRHFSFNNVQLTLPNKPMTTLDECLEQMTTMEHLNDVTCRKCSLIDTMESLKREIDGLTEQARQATETGAKREILMRLVNAERSRRTIEHRLEVGSIEEEEHEPFKHLLRRVSRLSTKQVMFAKLPKILCLHINRSAYHSSGLVYKNRCQIVFPEYLDLSPYSTSGTLHTQPSEPISSPVNDHPTAKYRLMSTIVHFGTHNFGHFIAYKRRILPACCPCSRCGPGEMALTGQDEWYRISDEKVELCSTEDALQANPYMLLYECVDTSNGLDAEDDYDDEEAYLEEEDLMAKNDIYYPDQTLSCSIEALKMANTLLMDDRFSHTGLPAAHNSWNHSLRRKRTIVTSVCANSSPGTASIG</sequence>
<dbReference type="SUPFAM" id="SSF54001">
    <property type="entry name" value="Cysteine proteinases"/>
    <property type="match status" value="1"/>
</dbReference>
<evidence type="ECO:0000256" key="1">
    <source>
        <dbReference type="ARBA" id="ARBA00000707"/>
    </source>
</evidence>
<dbReference type="GO" id="GO:0005829">
    <property type="term" value="C:cytosol"/>
    <property type="evidence" value="ECO:0007669"/>
    <property type="project" value="TreeGrafter"/>
</dbReference>
<organism evidence="9 10">
    <name type="scientific">Apophysomyces ossiformis</name>
    <dbReference type="NCBI Taxonomy" id="679940"/>
    <lineage>
        <taxon>Eukaryota</taxon>
        <taxon>Fungi</taxon>
        <taxon>Fungi incertae sedis</taxon>
        <taxon>Mucoromycota</taxon>
        <taxon>Mucoromycotina</taxon>
        <taxon>Mucoromycetes</taxon>
        <taxon>Mucorales</taxon>
        <taxon>Mucorineae</taxon>
        <taxon>Mucoraceae</taxon>
        <taxon>Apophysomyces</taxon>
    </lineage>
</organism>
<evidence type="ECO:0000256" key="6">
    <source>
        <dbReference type="ARBA" id="ARBA00022807"/>
    </source>
</evidence>
<reference evidence="9" key="1">
    <citation type="submission" date="2020-01" db="EMBL/GenBank/DDBJ databases">
        <title>Genome Sequencing of Three Apophysomyces-Like Fungal Strains Confirms a Novel Fungal Genus in the Mucoromycota with divergent Burkholderia-like Endosymbiotic Bacteria.</title>
        <authorList>
            <person name="Stajich J.E."/>
            <person name="Macias A.M."/>
            <person name="Carter-House D."/>
            <person name="Lovett B."/>
            <person name="Kasson L.R."/>
            <person name="Berry K."/>
            <person name="Grigoriev I."/>
            <person name="Chang Y."/>
            <person name="Spatafora J."/>
            <person name="Kasson M.T."/>
        </authorList>
    </citation>
    <scope>NUCLEOTIDE SEQUENCE</scope>
    <source>
        <strain evidence="9">NRRL A-21654</strain>
    </source>
</reference>
<dbReference type="Gene3D" id="3.90.70.10">
    <property type="entry name" value="Cysteine proteinases"/>
    <property type="match status" value="1"/>
</dbReference>
<evidence type="ECO:0000256" key="7">
    <source>
        <dbReference type="RuleBase" id="RU366025"/>
    </source>
</evidence>
<evidence type="ECO:0000313" key="10">
    <source>
        <dbReference type="Proteomes" id="UP000605846"/>
    </source>
</evidence>
<dbReference type="GO" id="GO:0005634">
    <property type="term" value="C:nucleus"/>
    <property type="evidence" value="ECO:0007669"/>
    <property type="project" value="TreeGrafter"/>
</dbReference>